<keyword evidence="7" id="KW-1015">Disulfide bond</keyword>
<keyword evidence="7" id="KW-1048">Host nucleus</keyword>
<evidence type="ECO:0000313" key="10">
    <source>
        <dbReference type="EMBL" id="ADJ96346.1"/>
    </source>
</evidence>
<dbReference type="EMBL" id="GU117621">
    <property type="protein sequence ID" value="ADJ96346.1"/>
    <property type="molecule type" value="Genomic_DNA"/>
</dbReference>
<feature type="compositionally biased region" description="Basic and acidic residues" evidence="9">
    <location>
        <begin position="129"/>
        <end position="146"/>
    </location>
</feature>
<organism evidence="10 11">
    <name type="scientific">Phocoena phocoena papillomavirus 1</name>
    <dbReference type="NCBI Taxonomy" id="706525"/>
    <lineage>
        <taxon>Viruses</taxon>
        <taxon>Monodnaviria</taxon>
        <taxon>Shotokuvirae</taxon>
        <taxon>Cossaviricota</taxon>
        <taxon>Papovaviricetes</taxon>
        <taxon>Zurhausenvirales</taxon>
        <taxon>Papillomaviridae</taxon>
        <taxon>Firstpapillomavirinae</taxon>
        <taxon>Omikronpapillomavirus</taxon>
        <taxon>Phocoena spinipinnis papillomavirus</taxon>
    </lineage>
</organism>
<dbReference type="KEGG" id="vg:13097023"/>
<evidence type="ECO:0000256" key="3">
    <source>
        <dbReference type="ARBA" id="ARBA00022804"/>
    </source>
</evidence>
<dbReference type="OrthoDB" id="5037at10239"/>
<evidence type="ECO:0000256" key="2">
    <source>
        <dbReference type="ARBA" id="ARBA00022581"/>
    </source>
</evidence>
<keyword evidence="5 7" id="KW-0426">Late protein</keyword>
<comment type="similarity">
    <text evidence="7 8">Belongs to the papillomaviridae L1 protein family.</text>
</comment>
<feature type="region of interest" description="Disordered" evidence="9">
    <location>
        <begin position="495"/>
        <end position="520"/>
    </location>
</feature>
<evidence type="ECO:0000256" key="1">
    <source>
        <dbReference type="ARBA" id="ARBA00022561"/>
    </source>
</evidence>
<keyword evidence="7" id="KW-1162">Viral penetration into host cytoplasm</keyword>
<dbReference type="PRINTS" id="PR00865">
    <property type="entry name" value="HPVCAPSIDL1"/>
</dbReference>
<keyword evidence="3 7" id="KW-1161">Viral attachment to host cell</keyword>
<dbReference type="Proteomes" id="UP000122610">
    <property type="component" value="Segment"/>
</dbReference>
<dbReference type="GeneID" id="13097023"/>
<gene>
    <name evidence="7 8 10" type="primary">L1</name>
</gene>
<dbReference type="Gene3D" id="2.60.175.20">
    <property type="entry name" value="Major capsid L1 (late) superfamily, Papillomavirus"/>
    <property type="match status" value="1"/>
</dbReference>
<dbReference type="HAMAP" id="MF_04002">
    <property type="entry name" value="PPV_L1"/>
    <property type="match status" value="1"/>
</dbReference>
<evidence type="ECO:0000256" key="7">
    <source>
        <dbReference type="HAMAP-Rule" id="MF_04002"/>
    </source>
</evidence>
<evidence type="ECO:0000256" key="4">
    <source>
        <dbReference type="ARBA" id="ARBA00022844"/>
    </source>
</evidence>
<dbReference type="InterPro" id="IPR036973">
    <property type="entry name" value="Capsid_L1_sf_Papillomavir"/>
</dbReference>
<dbReference type="GO" id="GO:0042025">
    <property type="term" value="C:host cell nucleus"/>
    <property type="evidence" value="ECO:0007669"/>
    <property type="project" value="UniProtKB-SubCell"/>
</dbReference>
<dbReference type="GO" id="GO:0039620">
    <property type="term" value="C:T=7 icosahedral viral capsid"/>
    <property type="evidence" value="ECO:0007669"/>
    <property type="project" value="UniProtKB-UniRule"/>
</dbReference>
<evidence type="ECO:0000256" key="8">
    <source>
        <dbReference type="RuleBase" id="RU361248"/>
    </source>
</evidence>
<accession>F2VIR1</accession>
<dbReference type="Pfam" id="PF00500">
    <property type="entry name" value="Late_protein_L1"/>
    <property type="match status" value="1"/>
</dbReference>
<sequence>MALYSYWLPATDKLFLPPPAPVSKILGTDEFVSRLNIFYHAGTGRQLLVGHPYFDVTVKNTNTLIAKKVSGNQFRAARFTLPDPNRFALQDPGIYDPEKERLVWACRGLQVGRGLPLGGGTTGHPFYNKTKDTENPGNKYPDDHETGDIRQNVSCDPKQVQMLFVGCTPCIGEHWDKVEKPCVGDVQAHTPGDCPAIELVSSHIQDGDMCDIGFGAINFKTLQESRSEVPLDIVASTCKHPDVLQMSNDRYGNAMWFFAKREQMYVRHMWARTGIVGEKVPDTVNDHPNEFYAAPKNGKTMASTVYSATPSGSLISSDGQLFNRPYWIQTAQGKNNGVCWGNELFVTVVDNTRNTNVTISVLNPEKKDETTYDAANYNVYTRHMEEYEFSFVFQLCKVTLLPEVLAQLNSMNPKIIDKWNVGFAPIGPSSSSLADQYRYIDSLATKCPPAPEETVEKDMYEGETYWNIDLSEAFSSELDSFPLGRKFLYQANKSIRASPRSAPKRPATKSSKHVAKRARR</sequence>
<dbReference type="RefSeq" id="YP_006470627.1">
    <property type="nucleotide sequence ID" value="NC_018074.1"/>
</dbReference>
<evidence type="ECO:0000313" key="11">
    <source>
        <dbReference type="Proteomes" id="UP000122610"/>
    </source>
</evidence>
<feature type="region of interest" description="Disordered" evidence="9">
    <location>
        <begin position="122"/>
        <end position="146"/>
    </location>
</feature>
<keyword evidence="1 7" id="KW-0167">Capsid protein</keyword>
<comment type="function">
    <text evidence="7 8">Forms an icosahedral capsid with a T=7 symmetry and a 50 nm diameter. The capsid is composed of 72 pentamers linked to each other by disulfide bonds and associated with L2 proteins. Binds to heparan sulfate proteoglycans on cell surface of basal layer keratinocytes to provide initial virion attachment. This binding mediates a conformational change in the virus capsid that facilitates efficient infection. The virion enters the host cell via endocytosis. During virus trafficking, L1 protein dissociates from the viral DNA and the genomic DNA is released to the host nucleus. The virion assembly takes place within the cell nucleus. Encapsulates the genomic DNA together with protein L2.</text>
</comment>
<keyword evidence="2 7" id="KW-0945">Host-virus interaction</keyword>
<protein>
    <recommendedName>
        <fullName evidence="7 8">Major capsid protein L1</fullName>
    </recommendedName>
</protein>
<reference evidence="10 11" key="1">
    <citation type="journal article" date="2011" name="Mol. Phylogenet. Evol.">
        <title>Modular organizations of novel cetacean papillomaviruses.</title>
        <authorList>
            <person name="Gottschling M."/>
            <person name="Bravo I.G."/>
            <person name="Schulz E."/>
            <person name="Bracho M.A."/>
            <person name="Deaville R."/>
            <person name="Jepson P.D."/>
            <person name="Bressem M.F."/>
            <person name="Stockfleth E."/>
            <person name="Nindl I."/>
        </authorList>
    </citation>
    <scope>NUCLEOTIDE SEQUENCE [LARGE SCALE GENOMIC DNA]</scope>
</reference>
<evidence type="ECO:0000256" key="9">
    <source>
        <dbReference type="SAM" id="MobiDB-lite"/>
    </source>
</evidence>
<feature type="disulfide bond" description="Interchain (with Cys-447)" evidence="7">
    <location>
        <position position="182"/>
    </location>
</feature>
<comment type="subcellular location">
    <subcellularLocation>
        <location evidence="7">Virion</location>
    </subcellularLocation>
    <subcellularLocation>
        <location evidence="7">Host nucleus</location>
    </subcellularLocation>
</comment>
<keyword evidence="7" id="KW-1164">Virus endocytosis by host</keyword>
<dbReference type="GO" id="GO:0005198">
    <property type="term" value="F:structural molecule activity"/>
    <property type="evidence" value="ECO:0007669"/>
    <property type="project" value="UniProtKB-UniRule"/>
</dbReference>
<name>F2VIR1_PSPV</name>
<feature type="compositionally biased region" description="Basic residues" evidence="9">
    <location>
        <begin position="502"/>
        <end position="520"/>
    </location>
</feature>
<dbReference type="InterPro" id="IPR011222">
    <property type="entry name" value="dsDNA_vir_gr_I_capsid"/>
</dbReference>
<dbReference type="GO" id="GO:0075509">
    <property type="term" value="P:endocytosis involved in viral entry into host cell"/>
    <property type="evidence" value="ECO:0007669"/>
    <property type="project" value="UniProtKB-KW"/>
</dbReference>
<evidence type="ECO:0000256" key="5">
    <source>
        <dbReference type="ARBA" id="ARBA00022921"/>
    </source>
</evidence>
<keyword evidence="4 7" id="KW-0946">Virion</keyword>
<keyword evidence="8" id="KW-1145">T=7 icosahedral capsid protein</keyword>
<proteinExistence type="inferred from homology"/>
<evidence type="ECO:0000256" key="6">
    <source>
        <dbReference type="ARBA" id="ARBA00023296"/>
    </source>
</evidence>
<feature type="disulfide bond" description="Interchain (with Cys-182)" evidence="7">
    <location>
        <position position="447"/>
    </location>
</feature>
<dbReference type="InterPro" id="IPR002210">
    <property type="entry name" value="Capsid_L1_Papillomavir"/>
</dbReference>
<keyword evidence="6 7" id="KW-1160">Virus entry into host cell</keyword>
<dbReference type="SUPFAM" id="SSF88648">
    <property type="entry name" value="Group I dsDNA viruses"/>
    <property type="match status" value="1"/>
</dbReference>
<dbReference type="GO" id="GO:0019062">
    <property type="term" value="P:virion attachment to host cell"/>
    <property type="evidence" value="ECO:0007669"/>
    <property type="project" value="UniProtKB-UniRule"/>
</dbReference>
<comment type="subunit">
    <text evidence="7">Self-assembles into homopentamers. The capsid has an icosahedral symmetry and consists of 72 capsomers, with each capsomer being a pentamer of L1. Interacts with the minor capsid protein L2; this interaction is necessary for viral genome encapsidation. Interacts with protein E2; this interaction enhances E2-dependent replication and transcription activation.</text>
</comment>